<dbReference type="InterPro" id="IPR037401">
    <property type="entry name" value="SnoaL-like"/>
</dbReference>
<organism evidence="2 3">
    <name type="scientific">Aspergillus keveii</name>
    <dbReference type="NCBI Taxonomy" id="714993"/>
    <lineage>
        <taxon>Eukaryota</taxon>
        <taxon>Fungi</taxon>
        <taxon>Dikarya</taxon>
        <taxon>Ascomycota</taxon>
        <taxon>Pezizomycotina</taxon>
        <taxon>Eurotiomycetes</taxon>
        <taxon>Eurotiomycetidae</taxon>
        <taxon>Eurotiales</taxon>
        <taxon>Aspergillaceae</taxon>
        <taxon>Aspergillus</taxon>
        <taxon>Aspergillus subgen. Nidulantes</taxon>
    </lineage>
</organism>
<gene>
    <name evidence="2" type="ORF">BJX66DRAFT_342930</name>
</gene>
<protein>
    <recommendedName>
        <fullName evidence="1">SnoaL-like domain-containing protein</fullName>
    </recommendedName>
</protein>
<proteinExistence type="predicted"/>
<dbReference type="EMBL" id="JBFTWV010000139">
    <property type="protein sequence ID" value="KAL2785628.1"/>
    <property type="molecule type" value="Genomic_DNA"/>
</dbReference>
<evidence type="ECO:0000259" key="1">
    <source>
        <dbReference type="Pfam" id="PF13577"/>
    </source>
</evidence>
<dbReference type="Gene3D" id="3.10.450.50">
    <property type="match status" value="1"/>
</dbReference>
<name>A0ABR4FQT9_9EURO</name>
<dbReference type="Pfam" id="PF13577">
    <property type="entry name" value="SnoaL_4"/>
    <property type="match status" value="1"/>
</dbReference>
<evidence type="ECO:0000313" key="3">
    <source>
        <dbReference type="Proteomes" id="UP001610563"/>
    </source>
</evidence>
<dbReference type="InterPro" id="IPR032710">
    <property type="entry name" value="NTF2-like_dom_sf"/>
</dbReference>
<sequence length="169" mass="18542">MSLHRPATKSQKCPLPPYEVAESIRTRKSQYVRAVDTKQWDLFISVLHPSLAASLHNPDGSVSICNGSESRFSRREDYAAFLRKGLEGVLSIHIVGAGELQMVRNEGGGGDDRGEGEDEVAAVWAVSYQLGSAEVAEIGGGHYHEVWKEVDGQWVIASLKFVTSFKKVL</sequence>
<feature type="domain" description="SnoaL-like" evidence="1">
    <location>
        <begin position="22"/>
        <end position="159"/>
    </location>
</feature>
<comment type="caution">
    <text evidence="2">The sequence shown here is derived from an EMBL/GenBank/DDBJ whole genome shotgun (WGS) entry which is preliminary data.</text>
</comment>
<dbReference type="SUPFAM" id="SSF54427">
    <property type="entry name" value="NTF2-like"/>
    <property type="match status" value="1"/>
</dbReference>
<evidence type="ECO:0000313" key="2">
    <source>
        <dbReference type="EMBL" id="KAL2785628.1"/>
    </source>
</evidence>
<keyword evidence="3" id="KW-1185">Reference proteome</keyword>
<reference evidence="2 3" key="1">
    <citation type="submission" date="2024-07" db="EMBL/GenBank/DDBJ databases">
        <title>Section-level genome sequencing and comparative genomics of Aspergillus sections Usti and Cavernicolus.</title>
        <authorList>
            <consortium name="Lawrence Berkeley National Laboratory"/>
            <person name="Nybo J.L."/>
            <person name="Vesth T.C."/>
            <person name="Theobald S."/>
            <person name="Frisvad J.C."/>
            <person name="Larsen T.O."/>
            <person name="Kjaerboelling I."/>
            <person name="Rothschild-Mancinelli K."/>
            <person name="Lyhne E.K."/>
            <person name="Kogle M.E."/>
            <person name="Barry K."/>
            <person name="Clum A."/>
            <person name="Na H."/>
            <person name="Ledsgaard L."/>
            <person name="Lin J."/>
            <person name="Lipzen A."/>
            <person name="Kuo A."/>
            <person name="Riley R."/>
            <person name="Mondo S."/>
            <person name="Labutti K."/>
            <person name="Haridas S."/>
            <person name="Pangalinan J."/>
            <person name="Salamov A.A."/>
            <person name="Simmons B.A."/>
            <person name="Magnuson J.K."/>
            <person name="Chen J."/>
            <person name="Drula E."/>
            <person name="Henrissat B."/>
            <person name="Wiebenga A."/>
            <person name="Lubbers R.J."/>
            <person name="Gomes A.C."/>
            <person name="Makela M.R."/>
            <person name="Stajich J."/>
            <person name="Grigoriev I.V."/>
            <person name="Mortensen U.H."/>
            <person name="De Vries R.P."/>
            <person name="Baker S.E."/>
            <person name="Andersen M.R."/>
        </authorList>
    </citation>
    <scope>NUCLEOTIDE SEQUENCE [LARGE SCALE GENOMIC DNA]</scope>
    <source>
        <strain evidence="2 3">CBS 209.92</strain>
    </source>
</reference>
<accession>A0ABR4FQT9</accession>
<dbReference type="Proteomes" id="UP001610563">
    <property type="component" value="Unassembled WGS sequence"/>
</dbReference>